<dbReference type="EMBL" id="BLIY01000003">
    <property type="protein sequence ID" value="GFE52800.1"/>
    <property type="molecule type" value="Genomic_DNA"/>
</dbReference>
<dbReference type="InterPro" id="IPR036871">
    <property type="entry name" value="PX_dom_sf"/>
</dbReference>
<dbReference type="Gene3D" id="3.30.1520.10">
    <property type="entry name" value="Phox-like domain"/>
    <property type="match status" value="1"/>
</dbReference>
<feature type="region of interest" description="Disordered" evidence="2">
    <location>
        <begin position="128"/>
        <end position="149"/>
    </location>
</feature>
<dbReference type="SUPFAM" id="SSF48371">
    <property type="entry name" value="ARM repeat"/>
    <property type="match status" value="1"/>
</dbReference>
<feature type="coiled-coil region" evidence="1">
    <location>
        <begin position="1216"/>
        <end position="1250"/>
    </location>
</feature>
<dbReference type="CDD" id="cd06093">
    <property type="entry name" value="PX_domain"/>
    <property type="match status" value="1"/>
</dbReference>
<dbReference type="GO" id="GO:0035091">
    <property type="term" value="F:phosphatidylinositol binding"/>
    <property type="evidence" value="ECO:0007669"/>
    <property type="project" value="InterPro"/>
</dbReference>
<dbReference type="OrthoDB" id="10254720at2759"/>
<gene>
    <name evidence="4" type="ORF">BaOVIS_002040</name>
</gene>
<protein>
    <submittedName>
        <fullName evidence="4">Kinesin-1 heavy chain-like, putative</fullName>
    </submittedName>
</protein>
<proteinExistence type="predicted"/>
<dbReference type="InterPro" id="IPR001683">
    <property type="entry name" value="PX_dom"/>
</dbReference>
<reference evidence="4" key="1">
    <citation type="submission" date="2019-12" db="EMBL/GenBank/DDBJ databases">
        <title>Genome sequence of Babesia ovis.</title>
        <authorList>
            <person name="Yamagishi J."/>
            <person name="Sevinc F."/>
            <person name="Xuan X."/>
        </authorList>
    </citation>
    <scope>NUCLEOTIDE SEQUENCE</scope>
    <source>
        <strain evidence="4">Selcuk</strain>
    </source>
</reference>
<dbReference type="Proteomes" id="UP001057455">
    <property type="component" value="Unassembled WGS sequence"/>
</dbReference>
<keyword evidence="1" id="KW-0175">Coiled coil</keyword>
<feature type="coiled-coil region" evidence="1">
    <location>
        <begin position="1050"/>
        <end position="1077"/>
    </location>
</feature>
<accession>A0A9W5WTF0</accession>
<evidence type="ECO:0000313" key="5">
    <source>
        <dbReference type="Proteomes" id="UP001057455"/>
    </source>
</evidence>
<organism evidence="4 5">
    <name type="scientific">Babesia ovis</name>
    <dbReference type="NCBI Taxonomy" id="5869"/>
    <lineage>
        <taxon>Eukaryota</taxon>
        <taxon>Sar</taxon>
        <taxon>Alveolata</taxon>
        <taxon>Apicomplexa</taxon>
        <taxon>Aconoidasida</taxon>
        <taxon>Piroplasmida</taxon>
        <taxon>Babesiidae</taxon>
        <taxon>Babesia</taxon>
    </lineage>
</organism>
<evidence type="ECO:0000259" key="3">
    <source>
        <dbReference type="PROSITE" id="PS50195"/>
    </source>
</evidence>
<sequence>MAIKHVCTSTDDPSLCEAVSSVPSGDELDSLRSVDKTVDSPPLTKLSLEGRGGATSFYRATSGLYSSQSRASSRIQSQELRGADNAFADTVHPLPFRGADSSTERMSRELLAYQADESSVTYTRTAIVDGNTSDPATDRTNENGDTNRELRDKYTDSQFWNPGGCAPLAPYLGIFDSINSDNTKVSGNQSAFIKQLDLRITDYTINPRCLSSYVSYSLHFSDFGIPKVAIRRFSDFCYYDNILRELGYHPPISLPEKRFWDNLSPIFISQRFQALNNYFKMQLRHPTTLQLYLLQMFLGCSAESILYVHLVTARTITDKMNAVSLLYRFLMRSPADRDSFMSHSIGLPLTNFQHLPAATRSDSVNDESSVDYRLKNPLVVNSLLECLVSGDARTVYEACAILLWMLHRDESLRSSVLSLRAISYVTKAVSRLVANQGLPELYVSVDNLRDRTFMALLSCIPQGRSIAWNLVSYYLVMATNMLPIAARSFVDKDLLQKFTSLVDYKDHGVIRRFALWVLWIGMFEKEVRSSVDHDTLGKLMKKLYSSKDTTIKVLCGLVLTSLISSGWYDGDAAPRASVSVINLLPHVHGIDSFIEQEIFCHRSLNNLGTLVSDLSLPCGVRMFMVSLLLYHLVVGHEDRPAAPIISELCDMEFHGNTAELHHVLLGPADPDYRDDITLKDTCFTEKCSSVYLRQFAMVADKFSEPLYDIVEHYTSEYDSGLHDSDGETLEDSWPLCQTAAACLLFLPYIPSFASTGDYFEVDFNPHSMQAHYRNVVSLKGTSEKLQIESVNHINLGHTVPLCFDKQFFRRRITVLRSLIRSLQEHSIEFEDIHLSRNELAHESMELLRRFRCGKDILNYSENHDNSANSDDYYTESTDPFNNFTFEGFEYPMLEVPSFRRVDAIELRNYANELLRYGSAQQSLVRVLKLVILYHQMCSASISKYRSMVSCLQNRVDELCLDELDDLSALGDRYMRESRDYASGLEEENDVISTLQEKNAMLSRVQAMLRSSRMKLDACRRDIAATQKRIDDLPRLRNESVTAQHQLTLISEQLKASIQDANEKILELQDVVAREEREKGEYSLCIQRLTYLSSILEEGNYGAIIQALDTIPLNDVNATIHRHFDNISDSASAGSLDEGTVLQLKEIVLQQLTMVQDRLNAVYACDSNLQIAALNRQLSKDEENLYRTQLELNNARKSAIIDGSVLEETLGTQKVLMQSLEGTINNLTRELRQINAVNLDLDKQLSALRNRNNIARTQLESTRFEFKSSIIKQRDMRLQLFWQLLAAEFLCKKIWQEHRNLSTVLSYKASFIDMLLTRRSAEQSARQCVVDILKRASERISQTVAFLGDT</sequence>
<name>A0A9W5WTF0_BABOV</name>
<evidence type="ECO:0000256" key="1">
    <source>
        <dbReference type="SAM" id="Coils"/>
    </source>
</evidence>
<comment type="caution">
    <text evidence="4">The sequence shown here is derived from an EMBL/GenBank/DDBJ whole genome shotgun (WGS) entry which is preliminary data.</text>
</comment>
<feature type="domain" description="PX" evidence="3">
    <location>
        <begin position="194"/>
        <end position="337"/>
    </location>
</feature>
<feature type="compositionally biased region" description="Basic and acidic residues" evidence="2">
    <location>
        <begin position="136"/>
        <end position="149"/>
    </location>
</feature>
<dbReference type="Pfam" id="PF00787">
    <property type="entry name" value="PX"/>
    <property type="match status" value="1"/>
</dbReference>
<keyword evidence="5" id="KW-1185">Reference proteome</keyword>
<dbReference type="InterPro" id="IPR016024">
    <property type="entry name" value="ARM-type_fold"/>
</dbReference>
<dbReference type="SUPFAM" id="SSF64268">
    <property type="entry name" value="PX domain"/>
    <property type="match status" value="1"/>
</dbReference>
<evidence type="ECO:0000256" key="2">
    <source>
        <dbReference type="SAM" id="MobiDB-lite"/>
    </source>
</evidence>
<dbReference type="PROSITE" id="PS50195">
    <property type="entry name" value="PX"/>
    <property type="match status" value="1"/>
</dbReference>
<evidence type="ECO:0000313" key="4">
    <source>
        <dbReference type="EMBL" id="GFE52800.1"/>
    </source>
</evidence>